<comment type="subcellular location">
    <subcellularLocation>
        <location evidence="1 7">Periplasm</location>
    </subcellularLocation>
</comment>
<dbReference type="Pfam" id="PF02753">
    <property type="entry name" value="PapD_C"/>
    <property type="match status" value="1"/>
</dbReference>
<proteinExistence type="inferred from homology"/>
<dbReference type="PANTHER" id="PTHR30251:SF11">
    <property type="entry name" value="CHAPERONE PROTEIN FIMC-RELATED"/>
    <property type="match status" value="1"/>
</dbReference>
<keyword evidence="6 7" id="KW-0143">Chaperone</keyword>
<evidence type="ECO:0000256" key="6">
    <source>
        <dbReference type="ARBA" id="ARBA00023186"/>
    </source>
</evidence>
<dbReference type="Proteomes" id="UP000790096">
    <property type="component" value="Unassembled WGS sequence"/>
</dbReference>
<evidence type="ECO:0000256" key="1">
    <source>
        <dbReference type="ARBA" id="ARBA00004418"/>
    </source>
</evidence>
<keyword evidence="3" id="KW-1029">Fimbrium biogenesis</keyword>
<feature type="signal peptide" evidence="8">
    <location>
        <begin position="1"/>
        <end position="21"/>
    </location>
</feature>
<keyword evidence="4 8" id="KW-0732">Signal</keyword>
<evidence type="ECO:0000313" key="12">
    <source>
        <dbReference type="Proteomes" id="UP000790096"/>
    </source>
</evidence>
<dbReference type="InterPro" id="IPR050643">
    <property type="entry name" value="Periplasmic_pilus_chap"/>
</dbReference>
<evidence type="ECO:0000256" key="3">
    <source>
        <dbReference type="ARBA" id="ARBA00022558"/>
    </source>
</evidence>
<dbReference type="InterPro" id="IPR008962">
    <property type="entry name" value="PapD-like_sf"/>
</dbReference>
<sequence>MNLLKSLFFSLTMCVSTYTMASGIGLGATRVIYDEESAQSSLAIHNSDAHERFLIQAWVEDEGGNKTADFAVTPPLFTSSPKSENSLRIIYTGKPLPQDKETVYWLSVKAIPAVDKNSAKSRNTLQLAVLSRIKLFMRPHSIDMRSEDAPNHLIFKKENSKLIIENPTPYYISLVNLTVGGKKINNEMIAPKNNISVVLPSGVTGEVRYQTVNDYGAITASQLGKYQ</sequence>
<evidence type="ECO:0000256" key="2">
    <source>
        <dbReference type="ARBA" id="ARBA00007399"/>
    </source>
</evidence>
<keyword evidence="12" id="KW-1185">Reference proteome</keyword>
<protein>
    <submittedName>
        <fullName evidence="11">Fimbria/pilus periplasmic chaperone</fullName>
    </submittedName>
</protein>
<dbReference type="InterPro" id="IPR001829">
    <property type="entry name" value="Pili_assmbl_chaperone_bac"/>
</dbReference>
<evidence type="ECO:0000256" key="5">
    <source>
        <dbReference type="ARBA" id="ARBA00022764"/>
    </source>
</evidence>
<dbReference type="InterPro" id="IPR016147">
    <property type="entry name" value="Pili_assmbl_chaperone_N"/>
</dbReference>
<evidence type="ECO:0000313" key="11">
    <source>
        <dbReference type="EMBL" id="MBT0724705.1"/>
    </source>
</evidence>
<evidence type="ECO:0000256" key="8">
    <source>
        <dbReference type="SAM" id="SignalP"/>
    </source>
</evidence>
<comment type="similarity">
    <text evidence="2 7">Belongs to the periplasmic pilus chaperone family.</text>
</comment>
<accession>A0ABS5SX72</accession>
<organism evidence="11 12">
    <name type="scientific">Rosenbergiella gaditana</name>
    <dbReference type="NCBI Taxonomy" id="2726987"/>
    <lineage>
        <taxon>Bacteria</taxon>
        <taxon>Pseudomonadati</taxon>
        <taxon>Pseudomonadota</taxon>
        <taxon>Gammaproteobacteria</taxon>
        <taxon>Enterobacterales</taxon>
        <taxon>Erwiniaceae</taxon>
        <taxon>Rosenbergiella</taxon>
    </lineage>
</organism>
<dbReference type="PRINTS" id="PR00969">
    <property type="entry name" value="CHAPERONPILI"/>
</dbReference>
<dbReference type="Gene3D" id="2.60.40.10">
    <property type="entry name" value="Immunoglobulins"/>
    <property type="match status" value="2"/>
</dbReference>
<dbReference type="Pfam" id="PF00345">
    <property type="entry name" value="PapD_N"/>
    <property type="match status" value="1"/>
</dbReference>
<dbReference type="InterPro" id="IPR013783">
    <property type="entry name" value="Ig-like_fold"/>
</dbReference>
<dbReference type="PROSITE" id="PS00635">
    <property type="entry name" value="PILI_CHAPERONE"/>
    <property type="match status" value="1"/>
</dbReference>
<evidence type="ECO:0000256" key="4">
    <source>
        <dbReference type="ARBA" id="ARBA00022729"/>
    </source>
</evidence>
<feature type="domain" description="Pili assembly chaperone C-terminal" evidence="10">
    <location>
        <begin position="164"/>
        <end position="219"/>
    </location>
</feature>
<feature type="domain" description="Pili assembly chaperone N-terminal" evidence="9">
    <location>
        <begin position="23"/>
        <end position="142"/>
    </location>
</feature>
<dbReference type="SUPFAM" id="SSF49354">
    <property type="entry name" value="PapD-like"/>
    <property type="match status" value="1"/>
</dbReference>
<dbReference type="InterPro" id="IPR036316">
    <property type="entry name" value="Pili_assmbl_chap_C_dom_sf"/>
</dbReference>
<evidence type="ECO:0000259" key="9">
    <source>
        <dbReference type="Pfam" id="PF00345"/>
    </source>
</evidence>
<feature type="chain" id="PRO_5046347201" evidence="8">
    <location>
        <begin position="22"/>
        <end position="227"/>
    </location>
</feature>
<evidence type="ECO:0000256" key="7">
    <source>
        <dbReference type="RuleBase" id="RU003918"/>
    </source>
</evidence>
<keyword evidence="5" id="KW-0574">Periplasm</keyword>
<reference evidence="11 12" key="1">
    <citation type="submission" date="2020-04" db="EMBL/GenBank/DDBJ databases">
        <title>Genome sequencing of Rosenbergiella species.</title>
        <authorList>
            <person name="Alvarez-Perez S."/>
            <person name="Lievens B."/>
        </authorList>
    </citation>
    <scope>NUCLEOTIDE SEQUENCE [LARGE SCALE GENOMIC DNA]</scope>
    <source>
        <strain evidence="11 12">S61</strain>
    </source>
</reference>
<name>A0ABS5SX72_9GAMM</name>
<dbReference type="InterPro" id="IPR018046">
    <property type="entry name" value="Pili_assmbl_chaperone_CS"/>
</dbReference>
<evidence type="ECO:0000259" key="10">
    <source>
        <dbReference type="Pfam" id="PF02753"/>
    </source>
</evidence>
<gene>
    <name evidence="11" type="ORF">HH682_09710</name>
</gene>
<dbReference type="PANTHER" id="PTHR30251">
    <property type="entry name" value="PILUS ASSEMBLY CHAPERONE"/>
    <property type="match status" value="1"/>
</dbReference>
<dbReference type="InterPro" id="IPR016148">
    <property type="entry name" value="Pili_assmbl_chaperone_C"/>
</dbReference>
<dbReference type="EMBL" id="JABBFR010000011">
    <property type="protein sequence ID" value="MBT0724705.1"/>
    <property type="molecule type" value="Genomic_DNA"/>
</dbReference>
<comment type="caution">
    <text evidence="11">The sequence shown here is derived from an EMBL/GenBank/DDBJ whole genome shotgun (WGS) entry which is preliminary data.</text>
</comment>
<dbReference type="SUPFAM" id="SSF49584">
    <property type="entry name" value="Periplasmic chaperone C-domain"/>
    <property type="match status" value="1"/>
</dbReference>